<evidence type="ECO:0000259" key="6">
    <source>
        <dbReference type="PROSITE" id="PS50089"/>
    </source>
</evidence>
<feature type="compositionally biased region" description="Low complexity" evidence="5">
    <location>
        <begin position="175"/>
        <end position="196"/>
    </location>
</feature>
<dbReference type="SUPFAM" id="SSF57850">
    <property type="entry name" value="RING/U-box"/>
    <property type="match status" value="1"/>
</dbReference>
<feature type="compositionally biased region" description="Basic and acidic residues" evidence="5">
    <location>
        <begin position="152"/>
        <end position="166"/>
    </location>
</feature>
<organism evidence="7">
    <name type="scientific">Opuntia streptacantha</name>
    <name type="common">Prickly pear cactus</name>
    <name type="synonym">Opuntia cardona</name>
    <dbReference type="NCBI Taxonomy" id="393608"/>
    <lineage>
        <taxon>Eukaryota</taxon>
        <taxon>Viridiplantae</taxon>
        <taxon>Streptophyta</taxon>
        <taxon>Embryophyta</taxon>
        <taxon>Tracheophyta</taxon>
        <taxon>Spermatophyta</taxon>
        <taxon>Magnoliopsida</taxon>
        <taxon>eudicotyledons</taxon>
        <taxon>Gunneridae</taxon>
        <taxon>Pentapetalae</taxon>
        <taxon>Caryophyllales</taxon>
        <taxon>Cactineae</taxon>
        <taxon>Cactaceae</taxon>
        <taxon>Opuntioideae</taxon>
        <taxon>Opuntia</taxon>
    </lineage>
</organism>
<dbReference type="Pfam" id="PF13923">
    <property type="entry name" value="zf-C3HC4_2"/>
    <property type="match status" value="1"/>
</dbReference>
<evidence type="ECO:0000256" key="2">
    <source>
        <dbReference type="ARBA" id="ARBA00022771"/>
    </source>
</evidence>
<feature type="domain" description="RING-type" evidence="6">
    <location>
        <begin position="19"/>
        <end position="60"/>
    </location>
</feature>
<dbReference type="AlphaFoldDB" id="A0A7C9EGJ0"/>
<dbReference type="InterPro" id="IPR044807">
    <property type="entry name" value="DRIP1-like"/>
</dbReference>
<keyword evidence="2 4" id="KW-0863">Zinc-finger</keyword>
<keyword evidence="3" id="KW-0862">Zinc</keyword>
<accession>A0A7C9EGJ0</accession>
<keyword evidence="1" id="KW-0479">Metal-binding</keyword>
<dbReference type="PROSITE" id="PS00518">
    <property type="entry name" value="ZF_RING_1"/>
    <property type="match status" value="1"/>
</dbReference>
<evidence type="ECO:0000256" key="4">
    <source>
        <dbReference type="PROSITE-ProRule" id="PRU00175"/>
    </source>
</evidence>
<proteinExistence type="predicted"/>
<evidence type="ECO:0000256" key="5">
    <source>
        <dbReference type="SAM" id="MobiDB-lite"/>
    </source>
</evidence>
<sequence length="429" mass="46586">MATQVVRVKRDKIAACMKCPLCNKLLKEATTISLCLHTFCRKCIYDKLSDEDVDSCPVCDINLGCVPVDKLRPDHNLQDIRAKIFPLKRRKVEAPEVPASVSPPAKRKERSLSSLVVSTPRVSMQAGVTGRRTRAGVRKGSVPRGGSPTAEETPKKEEDSGEDRQDGSSSPETLNKIIQNKKQSSSAKSSNDQISSEPIENNNEGWEGKGDLWKPLNTLVEAANRSKFSKSSLQGPSHAKSDPSSSGGADMSMSKTKPEDNGRAPESQDEKSSMPSVPAPAKRKRVRPSGKNQASPSPDSSSSQVMLSATRRNWKDGPIWFSLVASEDPEGGEPLPQVPSAFLRIKDGNMPVSHIQKYIVKKLDLASEAEVQITCLGQPVLPHLKISSLLDVWLHSSSTPKKVRTAVGESAKEFVMVLSYSRKVAAPAS</sequence>
<dbReference type="PROSITE" id="PS50089">
    <property type="entry name" value="ZF_RING_2"/>
    <property type="match status" value="1"/>
</dbReference>
<dbReference type="PANTHER" id="PTHR46293:SF1">
    <property type="entry name" value="OS03G0632800 PROTEIN"/>
    <property type="match status" value="1"/>
</dbReference>
<evidence type="ECO:0000313" key="7">
    <source>
        <dbReference type="EMBL" id="MBA4660564.1"/>
    </source>
</evidence>
<feature type="region of interest" description="Disordered" evidence="5">
    <location>
        <begin position="225"/>
        <end position="308"/>
    </location>
</feature>
<dbReference type="Gene3D" id="3.30.40.10">
    <property type="entry name" value="Zinc/RING finger domain, C3HC4 (zinc finger)"/>
    <property type="match status" value="1"/>
</dbReference>
<dbReference type="EMBL" id="GISG01208198">
    <property type="protein sequence ID" value="MBA4660564.1"/>
    <property type="molecule type" value="Transcribed_RNA"/>
</dbReference>
<dbReference type="PANTHER" id="PTHR46293">
    <property type="entry name" value="E3 UBIQUITIN PROTEIN LIGASE DRIP1"/>
    <property type="match status" value="1"/>
</dbReference>
<dbReference type="InterPro" id="IPR017907">
    <property type="entry name" value="Znf_RING_CS"/>
</dbReference>
<dbReference type="SMART" id="SM00184">
    <property type="entry name" value="RING"/>
    <property type="match status" value="1"/>
</dbReference>
<dbReference type="Gene3D" id="3.10.20.90">
    <property type="entry name" value="Phosphatidylinositol 3-kinase Catalytic Subunit, Chain A, domain 1"/>
    <property type="match status" value="1"/>
</dbReference>
<dbReference type="GO" id="GO:0004842">
    <property type="term" value="F:ubiquitin-protein transferase activity"/>
    <property type="evidence" value="ECO:0007669"/>
    <property type="project" value="InterPro"/>
</dbReference>
<name>A0A7C9EGJ0_OPUST</name>
<feature type="compositionally biased region" description="Polar residues" evidence="5">
    <location>
        <begin position="112"/>
        <end position="122"/>
    </location>
</feature>
<dbReference type="GO" id="GO:0008270">
    <property type="term" value="F:zinc ion binding"/>
    <property type="evidence" value="ECO:0007669"/>
    <property type="project" value="UniProtKB-KW"/>
</dbReference>
<evidence type="ECO:0000256" key="3">
    <source>
        <dbReference type="ARBA" id="ARBA00022833"/>
    </source>
</evidence>
<feature type="compositionally biased region" description="Basic and acidic residues" evidence="5">
    <location>
        <begin position="256"/>
        <end position="272"/>
    </location>
</feature>
<feature type="compositionally biased region" description="Low complexity" evidence="5">
    <location>
        <begin position="95"/>
        <end position="104"/>
    </location>
</feature>
<reference evidence="7" key="2">
    <citation type="submission" date="2020-07" db="EMBL/GenBank/DDBJ databases">
        <authorList>
            <person name="Vera ALvarez R."/>
            <person name="Arias-Moreno D.M."/>
            <person name="Jimenez-Jacinto V."/>
            <person name="Jimenez-Bremont J.F."/>
            <person name="Swaminathan K."/>
            <person name="Moose S.P."/>
            <person name="Guerrero-Gonzalez M.L."/>
            <person name="Marino-Ramirez L."/>
            <person name="Landsman D."/>
            <person name="Rodriguez-Kessler M."/>
            <person name="Delgado-Sanchez P."/>
        </authorList>
    </citation>
    <scope>NUCLEOTIDE SEQUENCE</scope>
    <source>
        <tissue evidence="7">Cladode</tissue>
    </source>
</reference>
<dbReference type="InterPro" id="IPR013083">
    <property type="entry name" value="Znf_RING/FYVE/PHD"/>
</dbReference>
<evidence type="ECO:0000256" key="1">
    <source>
        <dbReference type="ARBA" id="ARBA00022723"/>
    </source>
</evidence>
<reference evidence="7" key="1">
    <citation type="journal article" date="2013" name="J. Plant Res.">
        <title>Effect of fungi and light on seed germination of three Opuntia species from semiarid lands of central Mexico.</title>
        <authorList>
            <person name="Delgado-Sanchez P."/>
            <person name="Jimenez-Bremont J.F."/>
            <person name="Guerrero-Gonzalez Mde L."/>
            <person name="Flores J."/>
        </authorList>
    </citation>
    <scope>NUCLEOTIDE SEQUENCE</scope>
    <source>
        <tissue evidence="7">Cladode</tissue>
    </source>
</reference>
<dbReference type="CDD" id="cd16525">
    <property type="entry name" value="RING-HC_PCGF"/>
    <property type="match status" value="1"/>
</dbReference>
<feature type="region of interest" description="Disordered" evidence="5">
    <location>
        <begin position="93"/>
        <end position="212"/>
    </location>
</feature>
<dbReference type="InterPro" id="IPR001841">
    <property type="entry name" value="Znf_RING"/>
</dbReference>
<protein>
    <recommendedName>
        <fullName evidence="6">RING-type domain-containing protein</fullName>
    </recommendedName>
</protein>